<proteinExistence type="predicted"/>
<comment type="caution">
    <text evidence="1">The sequence shown here is derived from an EMBL/GenBank/DDBJ whole genome shotgun (WGS) entry which is preliminary data.</text>
</comment>
<dbReference type="RefSeq" id="WP_199034820.1">
    <property type="nucleotide sequence ID" value="NZ_JAELXS010000001.1"/>
</dbReference>
<dbReference type="EMBL" id="JAELXS010000001">
    <property type="protein sequence ID" value="MBJ6120752.1"/>
    <property type="molecule type" value="Genomic_DNA"/>
</dbReference>
<dbReference type="Pfam" id="PF20043">
    <property type="entry name" value="DUF6445"/>
    <property type="match status" value="1"/>
</dbReference>
<protein>
    <recommendedName>
        <fullName evidence="3">EthD domain-containing protein</fullName>
    </recommendedName>
</protein>
<evidence type="ECO:0000313" key="2">
    <source>
        <dbReference type="Proteomes" id="UP000640426"/>
    </source>
</evidence>
<evidence type="ECO:0000313" key="1">
    <source>
        <dbReference type="EMBL" id="MBJ6120752.1"/>
    </source>
</evidence>
<dbReference type="InterPro" id="IPR045617">
    <property type="entry name" value="DUF6445"/>
</dbReference>
<accession>A0ABS0XL45</accession>
<reference evidence="2" key="1">
    <citation type="submission" date="2020-12" db="EMBL/GenBank/DDBJ databases">
        <title>Hymenobacter sp.</title>
        <authorList>
            <person name="Kim M.K."/>
        </authorList>
    </citation>
    <scope>NUCLEOTIDE SEQUENCE [LARGE SCALE GENOMIC DNA]</scope>
    <source>
        <strain evidence="2">BT553</strain>
    </source>
</reference>
<name>A0ABS0XL45_9SPHN</name>
<dbReference type="Proteomes" id="UP000640426">
    <property type="component" value="Unassembled WGS sequence"/>
</dbReference>
<keyword evidence="2" id="KW-1185">Reference proteome</keyword>
<organism evidence="1 2">
    <name type="scientific">Sphingomonas mollis</name>
    <dbReference type="NCBI Taxonomy" id="2795726"/>
    <lineage>
        <taxon>Bacteria</taxon>
        <taxon>Pseudomonadati</taxon>
        <taxon>Pseudomonadota</taxon>
        <taxon>Alphaproteobacteria</taxon>
        <taxon>Sphingomonadales</taxon>
        <taxon>Sphingomonadaceae</taxon>
        <taxon>Sphingomonas</taxon>
    </lineage>
</organism>
<gene>
    <name evidence="1" type="ORF">JAO74_02980</name>
</gene>
<sequence>MTGPRVLVREMGNEREPVAIIDNFAADPDALRAFAAMQEYAPAGRHYPGIMAPLPDDYLRRQGPLIAMVLREVFGAIAEISVLEARFSIVTVAPASLSIEQRLPHVDALEPGRLALIHYLVPGGTDGTAFYRHRATGFETVDATRGPAYFAALHREIESTSLPNAYIAADTPMFERTGHVDGAYNRALLYRSRVLHSGAISPDAVLPADPGTGRLTVTGFFAA</sequence>
<evidence type="ECO:0008006" key="3">
    <source>
        <dbReference type="Google" id="ProtNLM"/>
    </source>
</evidence>